<organism evidence="1 2">
    <name type="scientific">Bauhinia variegata</name>
    <name type="common">Purple orchid tree</name>
    <name type="synonym">Phanera variegata</name>
    <dbReference type="NCBI Taxonomy" id="167791"/>
    <lineage>
        <taxon>Eukaryota</taxon>
        <taxon>Viridiplantae</taxon>
        <taxon>Streptophyta</taxon>
        <taxon>Embryophyta</taxon>
        <taxon>Tracheophyta</taxon>
        <taxon>Spermatophyta</taxon>
        <taxon>Magnoliopsida</taxon>
        <taxon>eudicotyledons</taxon>
        <taxon>Gunneridae</taxon>
        <taxon>Pentapetalae</taxon>
        <taxon>rosids</taxon>
        <taxon>fabids</taxon>
        <taxon>Fabales</taxon>
        <taxon>Fabaceae</taxon>
        <taxon>Cercidoideae</taxon>
        <taxon>Cercideae</taxon>
        <taxon>Bauhiniinae</taxon>
        <taxon>Bauhinia</taxon>
    </lineage>
</organism>
<keyword evidence="2" id="KW-1185">Reference proteome</keyword>
<name>A0ACB9PDU6_BAUVA</name>
<comment type="caution">
    <text evidence="1">The sequence shown here is derived from an EMBL/GenBank/DDBJ whole genome shotgun (WGS) entry which is preliminary data.</text>
</comment>
<evidence type="ECO:0000313" key="2">
    <source>
        <dbReference type="Proteomes" id="UP000828941"/>
    </source>
</evidence>
<evidence type="ECO:0000313" key="1">
    <source>
        <dbReference type="EMBL" id="KAI4346992.1"/>
    </source>
</evidence>
<protein>
    <submittedName>
        <fullName evidence="1">Uncharacterized protein</fullName>
    </submittedName>
</protein>
<accession>A0ACB9PDU6</accession>
<reference evidence="1 2" key="1">
    <citation type="journal article" date="2022" name="DNA Res.">
        <title>Chromosomal-level genome assembly of the orchid tree Bauhinia variegata (Leguminosae; Cercidoideae) supports the allotetraploid origin hypothesis of Bauhinia.</title>
        <authorList>
            <person name="Zhong Y."/>
            <person name="Chen Y."/>
            <person name="Zheng D."/>
            <person name="Pang J."/>
            <person name="Liu Y."/>
            <person name="Luo S."/>
            <person name="Meng S."/>
            <person name="Qian L."/>
            <person name="Wei D."/>
            <person name="Dai S."/>
            <person name="Zhou R."/>
        </authorList>
    </citation>
    <scope>NUCLEOTIDE SEQUENCE [LARGE SCALE GENOMIC DNA]</scope>
    <source>
        <strain evidence="1">BV-YZ2020</strain>
    </source>
</reference>
<dbReference type="EMBL" id="CM039429">
    <property type="protein sequence ID" value="KAI4346992.1"/>
    <property type="molecule type" value="Genomic_DNA"/>
</dbReference>
<gene>
    <name evidence="1" type="ORF">L6164_007848</name>
</gene>
<dbReference type="Proteomes" id="UP000828941">
    <property type="component" value="Chromosome 4"/>
</dbReference>
<sequence>MELNDSGDELRDSKNPQDSRSGLGIDLNEIPSPSFVETLPDSIDVVRTYHENPAPPPGGPAGIPGDVRGSACASCGKPEVRGHVVVCDGCERGFHLGCAGMRSRQAVKFDEWVCGECVSSGVKSKRWPLGVKSKQLLDINASPPSDVDGEGTEEMQDLRYENSCIHVRPYAFPKFE</sequence>
<proteinExistence type="predicted"/>